<evidence type="ECO:0000256" key="10">
    <source>
        <dbReference type="RuleBase" id="RU361157"/>
    </source>
</evidence>
<dbReference type="PANTHER" id="PTHR30413:SF8">
    <property type="entry name" value="TRANSPORT PERMEASE PROTEIN"/>
    <property type="match status" value="1"/>
</dbReference>
<dbReference type="GO" id="GO:0015920">
    <property type="term" value="P:lipopolysaccharide transport"/>
    <property type="evidence" value="ECO:0007669"/>
    <property type="project" value="TreeGrafter"/>
</dbReference>
<keyword evidence="7 10" id="KW-1133">Transmembrane helix</keyword>
<accession>D1BC59</accession>
<feature type="transmembrane region" description="Helical" evidence="10">
    <location>
        <begin position="116"/>
        <end position="143"/>
    </location>
</feature>
<name>D1BC59_SANKS</name>
<feature type="transmembrane region" description="Helical" evidence="10">
    <location>
        <begin position="40"/>
        <end position="62"/>
    </location>
</feature>
<dbReference type="Pfam" id="PF01061">
    <property type="entry name" value="ABC2_membrane"/>
    <property type="match status" value="1"/>
</dbReference>
<feature type="transmembrane region" description="Helical" evidence="10">
    <location>
        <begin position="186"/>
        <end position="207"/>
    </location>
</feature>
<dbReference type="PROSITE" id="PS51012">
    <property type="entry name" value="ABC_TM2"/>
    <property type="match status" value="1"/>
</dbReference>
<evidence type="ECO:0000259" key="11">
    <source>
        <dbReference type="PROSITE" id="PS51012"/>
    </source>
</evidence>
<feature type="domain" description="ABC transmembrane type-2" evidence="11">
    <location>
        <begin position="42"/>
        <end position="279"/>
    </location>
</feature>
<evidence type="ECO:0000313" key="12">
    <source>
        <dbReference type="EMBL" id="ACZ20839.1"/>
    </source>
</evidence>
<feature type="transmembrane region" description="Helical" evidence="10">
    <location>
        <begin position="149"/>
        <end position="174"/>
    </location>
</feature>
<dbReference type="InterPro" id="IPR000412">
    <property type="entry name" value="ABC_2_transport"/>
</dbReference>
<evidence type="ECO:0000313" key="13">
    <source>
        <dbReference type="Proteomes" id="UP000000322"/>
    </source>
</evidence>
<evidence type="ECO:0000256" key="9">
    <source>
        <dbReference type="ARBA" id="ARBA00023251"/>
    </source>
</evidence>
<dbReference type="STRING" id="446469.Sked_08880"/>
<dbReference type="GO" id="GO:0140359">
    <property type="term" value="F:ABC-type transporter activity"/>
    <property type="evidence" value="ECO:0007669"/>
    <property type="project" value="InterPro"/>
</dbReference>
<dbReference type="eggNOG" id="COG1682">
    <property type="taxonomic scope" value="Bacteria"/>
</dbReference>
<evidence type="ECO:0000256" key="1">
    <source>
        <dbReference type="ARBA" id="ARBA00004429"/>
    </source>
</evidence>
<keyword evidence="9" id="KW-0046">Antibiotic resistance</keyword>
<evidence type="ECO:0000256" key="6">
    <source>
        <dbReference type="ARBA" id="ARBA00022692"/>
    </source>
</evidence>
<dbReference type="GO" id="GO:0043190">
    <property type="term" value="C:ATP-binding cassette (ABC) transporter complex"/>
    <property type="evidence" value="ECO:0007669"/>
    <property type="project" value="InterPro"/>
</dbReference>
<keyword evidence="5" id="KW-0997">Cell inner membrane</keyword>
<keyword evidence="8 10" id="KW-0472">Membrane</keyword>
<dbReference type="GO" id="GO:0046677">
    <property type="term" value="P:response to antibiotic"/>
    <property type="evidence" value="ECO:0007669"/>
    <property type="project" value="UniProtKB-KW"/>
</dbReference>
<feature type="transmembrane region" description="Helical" evidence="10">
    <location>
        <begin position="254"/>
        <end position="272"/>
    </location>
</feature>
<dbReference type="EMBL" id="CP001819">
    <property type="protein sequence ID" value="ACZ20839.1"/>
    <property type="molecule type" value="Genomic_DNA"/>
</dbReference>
<evidence type="ECO:0000256" key="4">
    <source>
        <dbReference type="ARBA" id="ARBA00022475"/>
    </source>
</evidence>
<feature type="transmembrane region" description="Helical" evidence="10">
    <location>
        <begin position="74"/>
        <end position="95"/>
    </location>
</feature>
<dbReference type="PRINTS" id="PR00164">
    <property type="entry name" value="ABC2TRNSPORT"/>
</dbReference>
<dbReference type="OrthoDB" id="9789409at2"/>
<dbReference type="InterPro" id="IPR047817">
    <property type="entry name" value="ABC2_TM_bact-type"/>
</dbReference>
<dbReference type="KEGG" id="ske:Sked_08880"/>
<comment type="similarity">
    <text evidence="2 10">Belongs to the ABC-2 integral membrane protein family.</text>
</comment>
<keyword evidence="4 10" id="KW-1003">Cell membrane</keyword>
<keyword evidence="13" id="KW-1185">Reference proteome</keyword>
<dbReference type="AlphaFoldDB" id="D1BC59"/>
<protein>
    <recommendedName>
        <fullName evidence="10">Transport permease protein</fullName>
    </recommendedName>
</protein>
<dbReference type="RefSeq" id="WP_012865908.1">
    <property type="nucleotide sequence ID" value="NC_013521.1"/>
</dbReference>
<reference evidence="12 13" key="1">
    <citation type="journal article" date="2009" name="Stand. Genomic Sci.">
        <title>Complete genome sequence of Sanguibacter keddieii type strain (ST-74).</title>
        <authorList>
            <person name="Ivanova N."/>
            <person name="Sikorski J."/>
            <person name="Sims D."/>
            <person name="Brettin T."/>
            <person name="Detter J.C."/>
            <person name="Han C."/>
            <person name="Lapidus A."/>
            <person name="Copeland A."/>
            <person name="Glavina Del Rio T."/>
            <person name="Nolan M."/>
            <person name="Chen F."/>
            <person name="Lucas S."/>
            <person name="Tice H."/>
            <person name="Cheng J.F."/>
            <person name="Bruce D."/>
            <person name="Goodwin L."/>
            <person name="Pitluck S."/>
            <person name="Pati A."/>
            <person name="Mavromatis K."/>
            <person name="Chen A."/>
            <person name="Palaniappan K."/>
            <person name="D'haeseleer P."/>
            <person name="Chain P."/>
            <person name="Bristow J."/>
            <person name="Eisen J.A."/>
            <person name="Markowitz V."/>
            <person name="Hugenholtz P."/>
            <person name="Goker M."/>
            <person name="Pukall R."/>
            <person name="Klenk H.P."/>
            <person name="Kyrpides N.C."/>
        </authorList>
    </citation>
    <scope>NUCLEOTIDE SEQUENCE [LARGE SCALE GENOMIC DNA]</scope>
    <source>
        <strain evidence="13">ATCC 51767 / DSM 10542 / NCFB 3025 / ST-74</strain>
    </source>
</reference>
<evidence type="ECO:0000256" key="8">
    <source>
        <dbReference type="ARBA" id="ARBA00023136"/>
    </source>
</evidence>
<proteinExistence type="inferred from homology"/>
<evidence type="ECO:0000256" key="2">
    <source>
        <dbReference type="ARBA" id="ARBA00007783"/>
    </source>
</evidence>
<sequence length="287" mass="32125">MAQTELSVPGRGRGLVDVFSQRYLLKLLVRKELRVRYRGSVLGMAWSYVKPATQFVVFYFAMGVFLKVGQDIDYFAVYLFSGIVVINFFSEAFGNATRTLIWNAHLIKKIYLPRELFPVSAIYVSVVHFLPQLVVLLVGALAVGWRPTLLGVLAALLGFLLTAILGLGLGMLFGSVNVFFRDAENFVDLLLLVATWASPVLYSFAMVKDAFENHAWLITVYELNPITVAVQLFHYAFWVPVGGPDAMSQMPDSMVQTTITGFLVAFVVLFLGQTVFRRLEGRFAQEL</sequence>
<dbReference type="Proteomes" id="UP000000322">
    <property type="component" value="Chromosome"/>
</dbReference>
<dbReference type="HOGENOM" id="CLU_060703_3_0_11"/>
<keyword evidence="6 10" id="KW-0812">Transmembrane</keyword>
<gene>
    <name evidence="12" type="ordered locus">Sked_08880</name>
</gene>
<comment type="subcellular location">
    <subcellularLocation>
        <location evidence="1">Cell inner membrane</location>
        <topology evidence="1">Multi-pass membrane protein</topology>
    </subcellularLocation>
    <subcellularLocation>
        <location evidence="10">Cell membrane</location>
        <topology evidence="10">Multi-pass membrane protein</topology>
    </subcellularLocation>
</comment>
<evidence type="ECO:0000256" key="3">
    <source>
        <dbReference type="ARBA" id="ARBA00022448"/>
    </source>
</evidence>
<evidence type="ECO:0000256" key="7">
    <source>
        <dbReference type="ARBA" id="ARBA00022989"/>
    </source>
</evidence>
<evidence type="ECO:0000256" key="5">
    <source>
        <dbReference type="ARBA" id="ARBA00022519"/>
    </source>
</evidence>
<dbReference type="PANTHER" id="PTHR30413">
    <property type="entry name" value="INNER MEMBRANE TRANSPORT PERMEASE"/>
    <property type="match status" value="1"/>
</dbReference>
<keyword evidence="3 10" id="KW-0813">Transport</keyword>
<dbReference type="InterPro" id="IPR013525">
    <property type="entry name" value="ABC2_TM"/>
</dbReference>
<organism evidence="12 13">
    <name type="scientific">Sanguibacter keddieii (strain ATCC 51767 / DSM 10542 / NCFB 3025 / ST-74)</name>
    <dbReference type="NCBI Taxonomy" id="446469"/>
    <lineage>
        <taxon>Bacteria</taxon>
        <taxon>Bacillati</taxon>
        <taxon>Actinomycetota</taxon>
        <taxon>Actinomycetes</taxon>
        <taxon>Micrococcales</taxon>
        <taxon>Sanguibacteraceae</taxon>
        <taxon>Sanguibacter</taxon>
    </lineage>
</organism>